<comment type="caution">
    <text evidence="3">The sequence shown here is derived from an EMBL/GenBank/DDBJ whole genome shotgun (WGS) entry which is preliminary data.</text>
</comment>
<feature type="compositionally biased region" description="Basic and acidic residues" evidence="1">
    <location>
        <begin position="39"/>
        <end position="70"/>
    </location>
</feature>
<evidence type="ECO:0000256" key="1">
    <source>
        <dbReference type="SAM" id="MobiDB-lite"/>
    </source>
</evidence>
<feature type="transmembrane region" description="Helical" evidence="2">
    <location>
        <begin position="6"/>
        <end position="34"/>
    </location>
</feature>
<accession>A0ABS0XCF0</accession>
<dbReference type="RefSeq" id="WP_190115025.1">
    <property type="nucleotide sequence ID" value="NZ_BMVR01000003.1"/>
</dbReference>
<feature type="region of interest" description="Disordered" evidence="1">
    <location>
        <begin position="39"/>
        <end position="94"/>
    </location>
</feature>
<name>A0ABS0XCF0_9ACTN</name>
<dbReference type="Proteomes" id="UP000634780">
    <property type="component" value="Unassembled WGS sequence"/>
</dbReference>
<evidence type="ECO:0000256" key="2">
    <source>
        <dbReference type="SAM" id="Phobius"/>
    </source>
</evidence>
<sequence length="94" mass="10922">MSLLIIALLLFLIVLGFKAPVLWLFAAALVYLLVRGRDHGSSKADTDSRDFGSDERGPGRAPKTYREYSDRRRRRERWDRRYRRKHPSSTSGGR</sequence>
<keyword evidence="2" id="KW-0472">Membrane</keyword>
<evidence type="ECO:0000313" key="4">
    <source>
        <dbReference type="Proteomes" id="UP000634780"/>
    </source>
</evidence>
<evidence type="ECO:0000313" key="3">
    <source>
        <dbReference type="EMBL" id="MBJ3810676.1"/>
    </source>
</evidence>
<feature type="compositionally biased region" description="Basic residues" evidence="1">
    <location>
        <begin position="71"/>
        <end position="87"/>
    </location>
</feature>
<evidence type="ECO:0008006" key="5">
    <source>
        <dbReference type="Google" id="ProtNLM"/>
    </source>
</evidence>
<keyword evidence="4" id="KW-1185">Reference proteome</keyword>
<protein>
    <recommendedName>
        <fullName evidence="5">Secreted protein</fullName>
    </recommendedName>
</protein>
<organism evidence="3 4">
    <name type="scientific">Streptomyces flavofungini</name>
    <dbReference type="NCBI Taxonomy" id="68200"/>
    <lineage>
        <taxon>Bacteria</taxon>
        <taxon>Bacillati</taxon>
        <taxon>Actinomycetota</taxon>
        <taxon>Actinomycetes</taxon>
        <taxon>Kitasatosporales</taxon>
        <taxon>Streptomycetaceae</taxon>
        <taxon>Streptomyces</taxon>
    </lineage>
</organism>
<keyword evidence="2" id="KW-0812">Transmembrane</keyword>
<reference evidence="3 4" key="1">
    <citation type="submission" date="2020-12" db="EMBL/GenBank/DDBJ databases">
        <title>Streptomyces typhae sp. nov., a novel endophytic actinomycete isolated from the root of cattail pollen (Typha angustifolia L.).</title>
        <authorList>
            <person name="Peng C."/>
            <person name="Liu C."/>
        </authorList>
    </citation>
    <scope>NUCLEOTIDE SEQUENCE [LARGE SCALE GENOMIC DNA]</scope>
    <source>
        <strain evidence="3 4">JCM 4753</strain>
    </source>
</reference>
<gene>
    <name evidence="3" type="ORF">JGB26_26865</name>
</gene>
<keyword evidence="2" id="KW-1133">Transmembrane helix</keyword>
<dbReference type="EMBL" id="JAEKOZ010000019">
    <property type="protein sequence ID" value="MBJ3810676.1"/>
    <property type="molecule type" value="Genomic_DNA"/>
</dbReference>
<proteinExistence type="predicted"/>